<dbReference type="AlphaFoldDB" id="A0A2I1I5Q4"/>
<keyword evidence="2" id="KW-0472">Membrane</keyword>
<organism evidence="4 5">
    <name type="scientific">Schaalia turicensis</name>
    <dbReference type="NCBI Taxonomy" id="131111"/>
    <lineage>
        <taxon>Bacteria</taxon>
        <taxon>Bacillati</taxon>
        <taxon>Actinomycetota</taxon>
        <taxon>Actinomycetes</taxon>
        <taxon>Actinomycetales</taxon>
        <taxon>Actinomycetaceae</taxon>
        <taxon>Schaalia</taxon>
    </lineage>
</organism>
<dbReference type="EMBL" id="PKKJ01000003">
    <property type="protein sequence ID" value="PKY66444.1"/>
    <property type="molecule type" value="Genomic_DNA"/>
</dbReference>
<evidence type="ECO:0000313" key="5">
    <source>
        <dbReference type="Proteomes" id="UP000234545"/>
    </source>
</evidence>
<dbReference type="Gene3D" id="2.70.70.10">
    <property type="entry name" value="Glucose Permease (Domain IIA)"/>
    <property type="match status" value="1"/>
</dbReference>
<feature type="coiled-coil region" evidence="1">
    <location>
        <begin position="196"/>
        <end position="276"/>
    </location>
</feature>
<gene>
    <name evidence="4" type="ORF">CYJ25_04260</name>
</gene>
<dbReference type="InterPro" id="IPR016047">
    <property type="entry name" value="M23ase_b-sheet_dom"/>
</dbReference>
<accession>A0A2I1I5Q4</accession>
<proteinExistence type="predicted"/>
<evidence type="ECO:0000313" key="4">
    <source>
        <dbReference type="EMBL" id="PKY66444.1"/>
    </source>
</evidence>
<reference evidence="4 5" key="1">
    <citation type="submission" date="2017-12" db="EMBL/GenBank/DDBJ databases">
        <title>Phylogenetic diversity of female urinary microbiome.</title>
        <authorList>
            <person name="Thomas-White K."/>
            <person name="Wolfe A.J."/>
        </authorList>
    </citation>
    <scope>NUCLEOTIDE SEQUENCE [LARGE SCALE GENOMIC DNA]</scope>
    <source>
        <strain evidence="4 5">UMB0250</strain>
    </source>
</reference>
<feature type="transmembrane region" description="Helical" evidence="2">
    <location>
        <begin position="7"/>
        <end position="28"/>
    </location>
</feature>
<protein>
    <submittedName>
        <fullName evidence="4">Peptidase M23</fullName>
    </submittedName>
</protein>
<dbReference type="CDD" id="cd12797">
    <property type="entry name" value="M23_peptidase"/>
    <property type="match status" value="1"/>
</dbReference>
<keyword evidence="2" id="KW-1133">Transmembrane helix</keyword>
<dbReference type="OrthoDB" id="1099523at2"/>
<dbReference type="InterPro" id="IPR050570">
    <property type="entry name" value="Cell_wall_metabolism_enzyme"/>
</dbReference>
<feature type="coiled-coil region" evidence="1">
    <location>
        <begin position="70"/>
        <end position="97"/>
    </location>
</feature>
<dbReference type="Pfam" id="PF01551">
    <property type="entry name" value="Peptidase_M23"/>
    <property type="match status" value="1"/>
</dbReference>
<dbReference type="Proteomes" id="UP000234545">
    <property type="component" value="Unassembled WGS sequence"/>
</dbReference>
<evidence type="ECO:0000259" key="3">
    <source>
        <dbReference type="Pfam" id="PF01551"/>
    </source>
</evidence>
<sequence length="422" mass="44849">MKKSIRLHVPVAVAWSASIGALCMYSFIPANADERDDAVSQRDAAAQQVSHLKTEIDGIDATLSQLFYDLEAANAQIPAAQKALDATQAKRDAANREHEVAMGQLQVAQAKKAEIDEEIHASSSRQEEANKAIGNLARSMYQDGTSSAVLLALTKNGTESIDDRASAADAMARSQAQALNVAMEMKATQRSQASRQQAISDRVAALEAQAQKALDDAAAAEAEAQASVDALEKAKADAQVKQAEWDAKKSEVNQQLAQAQADYDAQTAKIQEIDAANRAANTIYSSANANGFHNPVQDSSMIITSPFGWRMHPVLGYQKFHSGVDFGAQCGEPIYAMTSGVVLDVSSSISAGNYVDVNHGMLGGNSVITEYLHMQRIYVSPGQSVSAGTVLGEVGMTGYATGCHLHFGVLQNGVNVDPMGYL</sequence>
<keyword evidence="1" id="KW-0175">Coiled coil</keyword>
<dbReference type="PANTHER" id="PTHR21666">
    <property type="entry name" value="PEPTIDASE-RELATED"/>
    <property type="match status" value="1"/>
</dbReference>
<dbReference type="SUPFAM" id="SSF51261">
    <property type="entry name" value="Duplicated hybrid motif"/>
    <property type="match status" value="1"/>
</dbReference>
<dbReference type="RefSeq" id="WP_101627958.1">
    <property type="nucleotide sequence ID" value="NZ_PKKJ01000003.1"/>
</dbReference>
<name>A0A2I1I5Q4_9ACTO</name>
<keyword evidence="2" id="KW-0812">Transmembrane</keyword>
<dbReference type="InterPro" id="IPR011055">
    <property type="entry name" value="Dup_hybrid_motif"/>
</dbReference>
<evidence type="ECO:0000256" key="1">
    <source>
        <dbReference type="SAM" id="Coils"/>
    </source>
</evidence>
<dbReference type="PANTHER" id="PTHR21666:SF270">
    <property type="entry name" value="MUREIN HYDROLASE ACTIVATOR ENVC"/>
    <property type="match status" value="1"/>
</dbReference>
<evidence type="ECO:0000256" key="2">
    <source>
        <dbReference type="SAM" id="Phobius"/>
    </source>
</evidence>
<comment type="caution">
    <text evidence="4">The sequence shown here is derived from an EMBL/GenBank/DDBJ whole genome shotgun (WGS) entry which is preliminary data.</text>
</comment>
<dbReference type="GO" id="GO:0004222">
    <property type="term" value="F:metalloendopeptidase activity"/>
    <property type="evidence" value="ECO:0007669"/>
    <property type="project" value="TreeGrafter"/>
</dbReference>
<feature type="domain" description="M23ase beta-sheet core" evidence="3">
    <location>
        <begin position="319"/>
        <end position="418"/>
    </location>
</feature>